<dbReference type="EC" id="1.13.11.20" evidence="8"/>
<evidence type="ECO:0000256" key="1">
    <source>
        <dbReference type="ARBA" id="ARBA00000629"/>
    </source>
</evidence>
<dbReference type="Pfam" id="PF05995">
    <property type="entry name" value="CDO_I"/>
    <property type="match status" value="1"/>
</dbReference>
<dbReference type="GO" id="GO:0042383">
    <property type="term" value="C:sarcolemma"/>
    <property type="evidence" value="ECO:0007669"/>
    <property type="project" value="UniProtKB-SubCell"/>
</dbReference>
<dbReference type="EMBL" id="JAVRJZ010000090">
    <property type="protein sequence ID" value="KAK2703497.1"/>
    <property type="molecule type" value="Genomic_DNA"/>
</dbReference>
<evidence type="ECO:0000256" key="24">
    <source>
        <dbReference type="PIRSR" id="PIRSR610300-51"/>
    </source>
</evidence>
<dbReference type="PANTHER" id="PTHR12918:SF1">
    <property type="entry name" value="CYSTEINE DIOXYGENASE TYPE 1"/>
    <property type="match status" value="1"/>
</dbReference>
<dbReference type="GO" id="GO:0005856">
    <property type="term" value="C:cytoskeleton"/>
    <property type="evidence" value="ECO:0007669"/>
    <property type="project" value="UniProtKB-SubCell"/>
</dbReference>
<evidence type="ECO:0000256" key="5">
    <source>
        <dbReference type="ARBA" id="ARBA00004759"/>
    </source>
</evidence>
<dbReference type="CDD" id="cd10548">
    <property type="entry name" value="cupin_CDO"/>
    <property type="match status" value="1"/>
</dbReference>
<feature type="binding site" evidence="24">
    <location>
        <position position="84"/>
    </location>
    <ligand>
        <name>Fe cation</name>
        <dbReference type="ChEBI" id="CHEBI:24875"/>
        <note>catalytic</note>
    </ligand>
</feature>
<evidence type="ECO:0000256" key="22">
    <source>
        <dbReference type="ARBA" id="ARBA00023212"/>
    </source>
</evidence>
<comment type="similarity">
    <text evidence="6">Belongs to the cysteine dioxygenase family.</text>
</comment>
<keyword evidence="20" id="KW-1015">Disulfide bond</keyword>
<evidence type="ECO:0000256" key="16">
    <source>
        <dbReference type="ARBA" id="ARBA00022989"/>
    </source>
</evidence>
<dbReference type="Proteomes" id="UP001187531">
    <property type="component" value="Unassembled WGS sequence"/>
</dbReference>
<evidence type="ECO:0000256" key="19">
    <source>
        <dbReference type="ARBA" id="ARBA00023136"/>
    </source>
</evidence>
<keyword evidence="14" id="KW-0223">Dioxygenase</keyword>
<dbReference type="Gene3D" id="2.60.120.10">
    <property type="entry name" value="Jelly Rolls"/>
    <property type="match status" value="1"/>
</dbReference>
<evidence type="ECO:0000256" key="6">
    <source>
        <dbReference type="ARBA" id="ARBA00006622"/>
    </source>
</evidence>
<evidence type="ECO:0000256" key="9">
    <source>
        <dbReference type="ARBA" id="ARBA00022475"/>
    </source>
</evidence>
<keyword evidence="27" id="KW-1185">Reference proteome</keyword>
<proteinExistence type="inferred from homology"/>
<dbReference type="FunFam" id="2.60.120.10:FF:000045">
    <property type="entry name" value="Cysteine dioxygenase 1"/>
    <property type="match status" value="1"/>
</dbReference>
<dbReference type="InterPro" id="IPR011051">
    <property type="entry name" value="RmlC_Cupin_sf"/>
</dbReference>
<feature type="binding site" evidence="24">
    <location>
        <position position="82"/>
    </location>
    <ligand>
        <name>Fe cation</name>
        <dbReference type="ChEBI" id="CHEBI:24875"/>
        <note>catalytic</note>
    </ligand>
</feature>
<comment type="pathway">
    <text evidence="5">Organosulfur biosynthesis; taurine biosynthesis; hypotaurine from L-cysteine: step 1/2.</text>
</comment>
<dbReference type="AlphaFoldDB" id="A0AA88KUB7"/>
<comment type="subcellular location">
    <subcellularLocation>
        <location evidence="4">Cell membrane</location>
        <location evidence="4">Sarcolemma</location>
        <topology evidence="4">Single-pass type II membrane protein</topology>
    </subcellularLocation>
    <subcellularLocation>
        <location evidence="3">Cytoplasm</location>
        <location evidence="3">Cytoskeleton</location>
    </subcellularLocation>
</comment>
<keyword evidence="21" id="KW-0325">Glycoprotein</keyword>
<comment type="catalytic activity">
    <reaction evidence="1">
        <text>L-cysteine + O2 = 3-sulfino-L-alanine + H(+)</text>
        <dbReference type="Rhea" id="RHEA:20441"/>
        <dbReference type="ChEBI" id="CHEBI:15378"/>
        <dbReference type="ChEBI" id="CHEBI:15379"/>
        <dbReference type="ChEBI" id="CHEBI:35235"/>
        <dbReference type="ChEBI" id="CHEBI:61085"/>
        <dbReference type="EC" id="1.13.11.20"/>
    </reaction>
</comment>
<keyword evidence="17" id="KW-0560">Oxidoreductase</keyword>
<evidence type="ECO:0000256" key="7">
    <source>
        <dbReference type="ARBA" id="ARBA00007574"/>
    </source>
</evidence>
<evidence type="ECO:0000256" key="18">
    <source>
        <dbReference type="ARBA" id="ARBA00023004"/>
    </source>
</evidence>
<comment type="similarity">
    <text evidence="7">Belongs to the sarcoglycan beta/delta/gamma/zeta family.</text>
</comment>
<keyword evidence="9" id="KW-1003">Cell membrane</keyword>
<evidence type="ECO:0000256" key="14">
    <source>
        <dbReference type="ARBA" id="ARBA00022964"/>
    </source>
</evidence>
<keyword evidence="16 25" id="KW-1133">Transmembrane helix</keyword>
<feature type="non-terminal residue" evidence="26">
    <location>
        <position position="576"/>
    </location>
</feature>
<keyword evidence="13 23" id="KW-0883">Thioether bond</keyword>
<keyword evidence="15" id="KW-0735">Signal-anchor</keyword>
<keyword evidence="11 25" id="KW-0812">Transmembrane</keyword>
<evidence type="ECO:0000256" key="10">
    <source>
        <dbReference type="ARBA" id="ARBA00022490"/>
    </source>
</evidence>
<feature type="cross-link" description="3'-(S-cysteinyl)-tyrosine (Cys-Tyr)" evidence="23">
    <location>
        <begin position="89"/>
        <end position="163"/>
    </location>
</feature>
<evidence type="ECO:0000256" key="11">
    <source>
        <dbReference type="ARBA" id="ARBA00022692"/>
    </source>
</evidence>
<evidence type="ECO:0000313" key="26">
    <source>
        <dbReference type="EMBL" id="KAK2703497.1"/>
    </source>
</evidence>
<name>A0AA88KUB7_ARTSF</name>
<dbReference type="InterPro" id="IPR006875">
    <property type="entry name" value="Sarcoglycan"/>
</dbReference>
<evidence type="ECO:0000256" key="4">
    <source>
        <dbReference type="ARBA" id="ARBA00004274"/>
    </source>
</evidence>
<feature type="binding site" evidence="24">
    <location>
        <position position="146"/>
    </location>
    <ligand>
        <name>Fe cation</name>
        <dbReference type="ChEBI" id="CHEBI:24875"/>
        <note>catalytic</note>
    </ligand>
</feature>
<keyword evidence="18 24" id="KW-0408">Iron</keyword>
<keyword evidence="10" id="KW-0963">Cytoplasm</keyword>
<evidence type="ECO:0000313" key="27">
    <source>
        <dbReference type="Proteomes" id="UP001187531"/>
    </source>
</evidence>
<evidence type="ECO:0000256" key="12">
    <source>
        <dbReference type="ARBA" id="ARBA00022723"/>
    </source>
</evidence>
<evidence type="ECO:0000256" key="25">
    <source>
        <dbReference type="SAM" id="Phobius"/>
    </source>
</evidence>
<comment type="caution">
    <text evidence="26">The sequence shown here is derived from an EMBL/GenBank/DDBJ whole genome shotgun (WGS) entry which is preliminary data.</text>
</comment>
<gene>
    <name evidence="26" type="ORF">QYM36_018077</name>
</gene>
<accession>A0AA88KUB7</accession>
<dbReference type="PANTHER" id="PTHR12918">
    <property type="entry name" value="CYSTEINE DIOXYGENASE"/>
    <property type="match status" value="1"/>
</dbReference>
<dbReference type="GO" id="GO:0017172">
    <property type="term" value="F:cysteine dioxygenase activity"/>
    <property type="evidence" value="ECO:0007669"/>
    <property type="project" value="UniProtKB-EC"/>
</dbReference>
<evidence type="ECO:0000256" key="8">
    <source>
        <dbReference type="ARBA" id="ARBA00013133"/>
    </source>
</evidence>
<evidence type="ECO:0000256" key="13">
    <source>
        <dbReference type="ARBA" id="ARBA00022784"/>
    </source>
</evidence>
<feature type="transmembrane region" description="Helical" evidence="25">
    <location>
        <begin position="228"/>
        <end position="250"/>
    </location>
</feature>
<keyword evidence="12 24" id="KW-0479">Metal-binding</keyword>
<dbReference type="InterPro" id="IPR010300">
    <property type="entry name" value="CDO_1"/>
</dbReference>
<dbReference type="GO" id="GO:0019448">
    <property type="term" value="P:L-cysteine catabolic process"/>
    <property type="evidence" value="ECO:0007669"/>
    <property type="project" value="TreeGrafter"/>
</dbReference>
<dbReference type="GO" id="GO:0016012">
    <property type="term" value="C:sarcoglycan complex"/>
    <property type="evidence" value="ECO:0007669"/>
    <property type="project" value="InterPro"/>
</dbReference>
<reference evidence="26" key="1">
    <citation type="submission" date="2023-07" db="EMBL/GenBank/DDBJ databases">
        <title>Chromosome-level genome assembly of Artemia franciscana.</title>
        <authorList>
            <person name="Jo E."/>
        </authorList>
    </citation>
    <scope>NUCLEOTIDE SEQUENCE</scope>
    <source>
        <tissue evidence="26">Whole body</tissue>
    </source>
</reference>
<dbReference type="InterPro" id="IPR014710">
    <property type="entry name" value="RmlC-like_jellyroll"/>
</dbReference>
<sequence length="576" mass="64702">MAPKVNSLDELIQEVHAAFEGDTVDVDYVEDLMTNYRSNPADWKKFAKFDRYRYTRNLVDEGNGKFNLMLLCWGEGQSSSVHDHSNSHCFMKILDGKLIETRYDWPENTQLSQEVDNSDVTEMQLKDRTILETEGVCYINDSLGLHRVENPSHTDPAVSLHLYCPPYDQCHMFDERTGRKTSCKITFWSRYGEKCRNLNESTNLELIGGREMDEEQSLKAKGPPGYCFWAAIFALTVLIFSNFFMTVTLYKVLYLTTGMESIEVDPEHVMTTFTGDITLDSVLKLDGKLETFSDENLCLVGEEDVYIKVPSSSDNTFNSDATVNVGMEEITLKDFDRFDVVDESRKPIFSTRMPEFDLPKGVNKLNINSAISHRVASPVNSSLTIESNGNIRVKGNEGISIAAKEVSLTADEDIRLHSINGSIILSGSQGIILDVNKLSSNMRYFDDPLSSESFEETANIPQPGPQLSQYKLCACIPGGKLFRVPIPVGNKDSSRSGQIGCHSVQIETQSKTSDPIIYTGYSEEQVVVQRTEQQSNWLSLVLPWQKGMSVSLNPFNQSAIGIEVESEDYKVNLVLK</sequence>
<evidence type="ECO:0000256" key="23">
    <source>
        <dbReference type="PIRSR" id="PIRSR610300-50"/>
    </source>
</evidence>
<evidence type="ECO:0000256" key="17">
    <source>
        <dbReference type="ARBA" id="ARBA00023002"/>
    </source>
</evidence>
<evidence type="ECO:0000256" key="20">
    <source>
        <dbReference type="ARBA" id="ARBA00023157"/>
    </source>
</evidence>
<keyword evidence="22" id="KW-0206">Cytoskeleton</keyword>
<protein>
    <recommendedName>
        <fullName evidence="8">cysteine dioxygenase</fullName>
        <ecNumber evidence="8">1.13.11.20</ecNumber>
    </recommendedName>
</protein>
<comment type="cofactor">
    <cofactor evidence="2">
        <name>Fe cation</name>
        <dbReference type="ChEBI" id="CHEBI:24875"/>
    </cofactor>
</comment>
<dbReference type="Pfam" id="PF04790">
    <property type="entry name" value="Sarcoglycan_1"/>
    <property type="match status" value="1"/>
</dbReference>
<evidence type="ECO:0000256" key="15">
    <source>
        <dbReference type="ARBA" id="ARBA00022968"/>
    </source>
</evidence>
<dbReference type="SUPFAM" id="SSF51182">
    <property type="entry name" value="RmlC-like cupins"/>
    <property type="match status" value="1"/>
</dbReference>
<evidence type="ECO:0000256" key="2">
    <source>
        <dbReference type="ARBA" id="ARBA00001962"/>
    </source>
</evidence>
<organism evidence="26 27">
    <name type="scientific">Artemia franciscana</name>
    <name type="common">Brine shrimp</name>
    <name type="synonym">Artemia sanfranciscana</name>
    <dbReference type="NCBI Taxonomy" id="6661"/>
    <lineage>
        <taxon>Eukaryota</taxon>
        <taxon>Metazoa</taxon>
        <taxon>Ecdysozoa</taxon>
        <taxon>Arthropoda</taxon>
        <taxon>Crustacea</taxon>
        <taxon>Branchiopoda</taxon>
        <taxon>Anostraca</taxon>
        <taxon>Artemiidae</taxon>
        <taxon>Artemia</taxon>
    </lineage>
</organism>
<dbReference type="GO" id="GO:0008198">
    <property type="term" value="F:ferrous iron binding"/>
    <property type="evidence" value="ECO:0007669"/>
    <property type="project" value="UniProtKB-ARBA"/>
</dbReference>
<evidence type="ECO:0000256" key="3">
    <source>
        <dbReference type="ARBA" id="ARBA00004245"/>
    </source>
</evidence>
<evidence type="ECO:0000256" key="21">
    <source>
        <dbReference type="ARBA" id="ARBA00023180"/>
    </source>
</evidence>
<keyword evidence="19 25" id="KW-0472">Membrane</keyword>